<dbReference type="EMBL" id="KP233180">
    <property type="protein sequence ID" value="AJF23064.1"/>
    <property type="molecule type" value="Genomic_DNA"/>
</dbReference>
<organism evidence="1 2">
    <name type="scientific">Human associated huchismacovirus 1</name>
    <dbReference type="NCBI Taxonomy" id="2169934"/>
    <lineage>
        <taxon>Viruses</taxon>
        <taxon>Monodnaviria</taxon>
        <taxon>Shotokuvirae</taxon>
        <taxon>Cressdnaviricota</taxon>
        <taxon>Arfiviricetes</taxon>
        <taxon>Cremevirales</taxon>
        <taxon>Smacoviridae</taxon>
        <taxon>Huchismacovirus</taxon>
        <taxon>Huchismacovirus humas1</taxon>
    </lineage>
</organism>
<gene>
    <name evidence="1" type="primary">rep</name>
</gene>
<evidence type="ECO:0000313" key="2">
    <source>
        <dbReference type="Proteomes" id="UP000241269"/>
    </source>
</evidence>
<accession>A0A0B5GD04</accession>
<name>A0A0B5GD04_9VIRU</name>
<dbReference type="Proteomes" id="UP000241269">
    <property type="component" value="Segment"/>
</dbReference>
<dbReference type="KEGG" id="vg:37620357"/>
<proteinExistence type="predicted"/>
<dbReference type="Gene3D" id="3.40.1310.20">
    <property type="match status" value="1"/>
</dbReference>
<dbReference type="GeneID" id="37620357"/>
<sequence length="248" mass="29234">MTEPKWYDITVSRAKCPEEILKKWLDENGERYAYGRERGEDGYEHFQVRVVLQNPTSWETMREIWGHSGHCSPTSVRNFDYVLKEGDYVCSWIKIPDAIRNAQLKPWQQHLVDLKQNDREVDCIIDIRGNTGKSFVTKYMCMKNMAINIPSGLSAKDIMRMCMKRAKLGTYIFDIPRAGSKQAKETWSAIESIKNGYIWDDRYTWEEMWIDSPRVFVFTNEYPKYDLLSEDRFRFWAPGELGLVQLAK</sequence>
<keyword evidence="2" id="KW-1185">Reference proteome</keyword>
<protein>
    <submittedName>
        <fullName evidence="1">Rep protein</fullName>
    </submittedName>
</protein>
<evidence type="ECO:0000313" key="1">
    <source>
        <dbReference type="EMBL" id="AJF23064.1"/>
    </source>
</evidence>
<reference evidence="1 2" key="1">
    <citation type="submission" date="2014-12" db="EMBL/GenBank/DDBJ databases">
        <title>A distinct family of small circular DNA viral genomes prevalent in non-human primates and human feces.</title>
        <authorList>
            <person name="Ng T.F.F."/>
            <person name="Sachsenroeder J."/>
            <person name="Vega E."/>
            <person name="Kondov N.O."/>
            <person name="Jang C."/>
            <person name="Deng X."/>
            <person name="Gregoricus N."/>
            <person name="Vinje J."/>
            <person name="Delwart E."/>
        </authorList>
    </citation>
    <scope>NUCLEOTIDE SEQUENCE [LARGE SCALE GENOMIC DNA]</scope>
    <source>
        <strain evidence="1">Oregon/6/2011/GottageGrove/5A1</strain>
    </source>
</reference>
<dbReference type="RefSeq" id="YP_009508842.1">
    <property type="nucleotide sequence ID" value="NC_039061.1"/>
</dbReference>